<evidence type="ECO:0000313" key="3">
    <source>
        <dbReference type="Proteomes" id="UP000655208"/>
    </source>
</evidence>
<dbReference type="EMBL" id="BMNA01000008">
    <property type="protein sequence ID" value="GGM10900.1"/>
    <property type="molecule type" value="Genomic_DNA"/>
</dbReference>
<protein>
    <submittedName>
        <fullName evidence="2">Epimerase</fullName>
    </submittedName>
</protein>
<reference evidence="2" key="1">
    <citation type="journal article" date="2014" name="Int. J. Syst. Evol. Microbiol.">
        <title>Complete genome sequence of Corynebacterium casei LMG S-19264T (=DSM 44701T), isolated from a smear-ripened cheese.</title>
        <authorList>
            <consortium name="US DOE Joint Genome Institute (JGI-PGF)"/>
            <person name="Walter F."/>
            <person name="Albersmeier A."/>
            <person name="Kalinowski J."/>
            <person name="Ruckert C."/>
        </authorList>
    </citation>
    <scope>NUCLEOTIDE SEQUENCE</scope>
    <source>
        <strain evidence="2">CGMCC 4.7308</strain>
    </source>
</reference>
<dbReference type="Proteomes" id="UP000655208">
    <property type="component" value="Unassembled WGS sequence"/>
</dbReference>
<dbReference type="PANTHER" id="PTHR12110">
    <property type="entry name" value="HYDROXYPYRUVATE ISOMERASE"/>
    <property type="match status" value="1"/>
</dbReference>
<evidence type="ECO:0000313" key="2">
    <source>
        <dbReference type="EMBL" id="GGM10900.1"/>
    </source>
</evidence>
<organism evidence="2 3">
    <name type="scientific">Nakamurella endophytica</name>
    <dbReference type="NCBI Taxonomy" id="1748367"/>
    <lineage>
        <taxon>Bacteria</taxon>
        <taxon>Bacillati</taxon>
        <taxon>Actinomycetota</taxon>
        <taxon>Actinomycetes</taxon>
        <taxon>Nakamurellales</taxon>
        <taxon>Nakamurellaceae</taxon>
        <taxon>Nakamurella</taxon>
    </lineage>
</organism>
<reference evidence="2" key="2">
    <citation type="submission" date="2020-09" db="EMBL/GenBank/DDBJ databases">
        <authorList>
            <person name="Sun Q."/>
            <person name="Zhou Y."/>
        </authorList>
    </citation>
    <scope>NUCLEOTIDE SEQUENCE</scope>
    <source>
        <strain evidence="2">CGMCC 4.7308</strain>
    </source>
</reference>
<dbReference type="InterPro" id="IPR050312">
    <property type="entry name" value="IolE/XylAMocC-like"/>
</dbReference>
<evidence type="ECO:0000259" key="1">
    <source>
        <dbReference type="Pfam" id="PF01261"/>
    </source>
</evidence>
<dbReference type="SUPFAM" id="SSF51658">
    <property type="entry name" value="Xylose isomerase-like"/>
    <property type="match status" value="1"/>
</dbReference>
<dbReference type="Gene3D" id="3.20.20.150">
    <property type="entry name" value="Divalent-metal-dependent TIM barrel enzymes"/>
    <property type="match status" value="1"/>
</dbReference>
<gene>
    <name evidence="2" type="ORF">GCM10011594_33530</name>
</gene>
<dbReference type="RefSeq" id="WP_188943482.1">
    <property type="nucleotide sequence ID" value="NZ_BMNA01000008.1"/>
</dbReference>
<dbReference type="InterPro" id="IPR013022">
    <property type="entry name" value="Xyl_isomerase-like_TIM-brl"/>
</dbReference>
<proteinExistence type="predicted"/>
<dbReference type="PANTHER" id="PTHR12110:SF21">
    <property type="entry name" value="XYLOSE ISOMERASE-LIKE TIM BARREL DOMAIN-CONTAINING PROTEIN"/>
    <property type="match status" value="1"/>
</dbReference>
<dbReference type="InterPro" id="IPR036237">
    <property type="entry name" value="Xyl_isomerase-like_sf"/>
</dbReference>
<feature type="domain" description="Xylose isomerase-like TIM barrel" evidence="1">
    <location>
        <begin position="21"/>
        <end position="224"/>
    </location>
</feature>
<dbReference type="AlphaFoldDB" id="A0A917T7J8"/>
<keyword evidence="3" id="KW-1185">Reference proteome</keyword>
<name>A0A917T7J8_9ACTN</name>
<comment type="caution">
    <text evidence="2">The sequence shown here is derived from an EMBL/GenBank/DDBJ whole genome shotgun (WGS) entry which is preliminary data.</text>
</comment>
<dbReference type="Pfam" id="PF01261">
    <property type="entry name" value="AP_endonuc_2"/>
    <property type="match status" value="1"/>
</dbReference>
<accession>A0A917T7J8</accession>
<sequence>MTELGVFARVFPAGPAPAVARAIRGAGFTATQLNLSAVGRPTLDTGLTEDDAASIGTAFRDAGIRIWGVSGTFNAIHPDVEARRRGVDGCLAVVRRAGALGAEVVTLCTGTRDPANMWHAHPDNRSRAAWADLLRTLDPLLDAARTAGVRLGIEPEPGNVVADADTAARLFQHYGIDARHLAVVLDPANLLTVDTLPHQEAVLTEAFDVLGAHVAAVHAKDVVAAGYAASGCGGMDYPLVLRLHAGLPHPVPVIAQDLSAEDAPRVVRFLRDAERAAGSSR</sequence>